<dbReference type="InterPro" id="IPR024041">
    <property type="entry name" value="NH4_transpt_AmtB-like_dom"/>
</dbReference>
<name>A0A814KWH9_9BILA</name>
<feature type="transmembrane region" description="Helical" evidence="8">
    <location>
        <begin position="201"/>
        <end position="218"/>
    </location>
</feature>
<dbReference type="SUPFAM" id="SSF111352">
    <property type="entry name" value="Ammonium transporter"/>
    <property type="match status" value="1"/>
</dbReference>
<dbReference type="PANTHER" id="PTHR43029">
    <property type="entry name" value="AMMONIUM TRANSPORTER MEP2"/>
    <property type="match status" value="1"/>
</dbReference>
<dbReference type="Proteomes" id="UP000663891">
    <property type="component" value="Unassembled WGS sequence"/>
</dbReference>
<feature type="transmembrane region" description="Helical" evidence="8">
    <location>
        <begin position="156"/>
        <end position="180"/>
    </location>
</feature>
<protein>
    <recommendedName>
        <fullName evidence="8">Ammonium transporter</fullName>
    </recommendedName>
</protein>
<dbReference type="Proteomes" id="UP000663868">
    <property type="component" value="Unassembled WGS sequence"/>
</dbReference>
<proteinExistence type="inferred from homology"/>
<dbReference type="PANTHER" id="PTHR43029:SF9">
    <property type="entry name" value="SIMILAR TO AMMONIUM PERMEASE, BUT NOT NORMALLY ACTIVE (EUROFUNG)"/>
    <property type="match status" value="1"/>
</dbReference>
<dbReference type="InterPro" id="IPR018047">
    <property type="entry name" value="Ammonium_transpt_CS"/>
</dbReference>
<feature type="transmembrane region" description="Helical" evidence="8">
    <location>
        <begin position="127"/>
        <end position="150"/>
    </location>
</feature>
<feature type="transmembrane region" description="Helical" evidence="8">
    <location>
        <begin position="230"/>
        <end position="255"/>
    </location>
</feature>
<evidence type="ECO:0000256" key="1">
    <source>
        <dbReference type="ARBA" id="ARBA00004141"/>
    </source>
</evidence>
<comment type="similarity">
    <text evidence="2 8">Belongs to the ammonia transporter channel (TC 1.A.11.2) family.</text>
</comment>
<evidence type="ECO:0000313" key="11">
    <source>
        <dbReference type="EMBL" id="CAF1220349.1"/>
    </source>
</evidence>
<dbReference type="GO" id="GO:0005886">
    <property type="term" value="C:plasma membrane"/>
    <property type="evidence" value="ECO:0007669"/>
    <property type="project" value="UniProtKB-SubCell"/>
</dbReference>
<dbReference type="Proteomes" id="UP000663881">
    <property type="component" value="Unassembled WGS sequence"/>
</dbReference>
<keyword evidence="6 8" id="KW-0472">Membrane</keyword>
<evidence type="ECO:0000313" key="14">
    <source>
        <dbReference type="Proteomes" id="UP000663860"/>
    </source>
</evidence>
<dbReference type="AlphaFoldDB" id="A0A814KWH9"/>
<dbReference type="Pfam" id="PF00909">
    <property type="entry name" value="Ammonium_transp"/>
    <property type="match status" value="1"/>
</dbReference>
<evidence type="ECO:0000256" key="3">
    <source>
        <dbReference type="ARBA" id="ARBA00022448"/>
    </source>
</evidence>
<feature type="transmembrane region" description="Helical" evidence="8">
    <location>
        <begin position="262"/>
        <end position="281"/>
    </location>
</feature>
<evidence type="ECO:0000313" key="12">
    <source>
        <dbReference type="EMBL" id="CAF3550263.1"/>
    </source>
</evidence>
<feature type="transmembrane region" description="Helical" evidence="8">
    <location>
        <begin position="325"/>
        <end position="342"/>
    </location>
</feature>
<keyword evidence="7 8" id="KW-0924">Ammonia transport</keyword>
<reference evidence="10" key="1">
    <citation type="submission" date="2021-02" db="EMBL/GenBank/DDBJ databases">
        <authorList>
            <person name="Nowell W R."/>
        </authorList>
    </citation>
    <scope>NUCLEOTIDE SEQUENCE</scope>
</reference>
<dbReference type="InterPro" id="IPR029020">
    <property type="entry name" value="Ammonium/urea_transptr"/>
</dbReference>
<feature type="domain" description="Ammonium transporter AmtB-like" evidence="9">
    <location>
        <begin position="10"/>
        <end position="413"/>
    </location>
</feature>
<feature type="transmembrane region" description="Helical" evidence="8">
    <location>
        <begin position="6"/>
        <end position="30"/>
    </location>
</feature>
<evidence type="ECO:0000313" key="13">
    <source>
        <dbReference type="EMBL" id="CAF3755436.1"/>
    </source>
</evidence>
<dbReference type="OrthoDB" id="534912at2759"/>
<organism evidence="10 14">
    <name type="scientific">Adineta steineri</name>
    <dbReference type="NCBI Taxonomy" id="433720"/>
    <lineage>
        <taxon>Eukaryota</taxon>
        <taxon>Metazoa</taxon>
        <taxon>Spiralia</taxon>
        <taxon>Gnathifera</taxon>
        <taxon>Rotifera</taxon>
        <taxon>Eurotatoria</taxon>
        <taxon>Bdelloidea</taxon>
        <taxon>Adinetida</taxon>
        <taxon>Adinetidae</taxon>
        <taxon>Adineta</taxon>
    </lineage>
</organism>
<dbReference type="EMBL" id="CAJOAY010000892">
    <property type="protein sequence ID" value="CAF3755436.1"/>
    <property type="molecule type" value="Genomic_DNA"/>
</dbReference>
<feature type="transmembrane region" description="Helical" evidence="8">
    <location>
        <begin position="362"/>
        <end position="386"/>
    </location>
</feature>
<accession>A0A814KWH9</accession>
<dbReference type="EMBL" id="CAJNON010000362">
    <property type="protein sequence ID" value="CAF1220349.1"/>
    <property type="molecule type" value="Genomic_DNA"/>
</dbReference>
<dbReference type="Proteomes" id="UP000663860">
    <property type="component" value="Unassembled WGS sequence"/>
</dbReference>
<dbReference type="NCBIfam" id="TIGR00836">
    <property type="entry name" value="amt"/>
    <property type="match status" value="1"/>
</dbReference>
<gene>
    <name evidence="10" type="ORF">IZO911_LOCUS20566</name>
    <name evidence="12" type="ORF">KXQ929_LOCUS2615</name>
    <name evidence="13" type="ORF">OKA104_LOCUS15935</name>
    <name evidence="11" type="ORF">VCS650_LOCUS26681</name>
</gene>
<evidence type="ECO:0000256" key="4">
    <source>
        <dbReference type="ARBA" id="ARBA00022692"/>
    </source>
</evidence>
<evidence type="ECO:0000256" key="6">
    <source>
        <dbReference type="ARBA" id="ARBA00023136"/>
    </source>
</evidence>
<feature type="transmembrane region" description="Helical" evidence="8">
    <location>
        <begin position="42"/>
        <end position="64"/>
    </location>
</feature>
<dbReference type="InterPro" id="IPR001905">
    <property type="entry name" value="Ammonium_transpt"/>
</dbReference>
<comment type="caution">
    <text evidence="10">The sequence shown here is derived from an EMBL/GenBank/DDBJ whole genome shotgun (WGS) entry which is preliminary data.</text>
</comment>
<evidence type="ECO:0000256" key="2">
    <source>
        <dbReference type="ARBA" id="ARBA00005887"/>
    </source>
</evidence>
<dbReference type="EMBL" id="CAJOBB010000079">
    <property type="protein sequence ID" value="CAF3550263.1"/>
    <property type="molecule type" value="Genomic_DNA"/>
</dbReference>
<dbReference type="EMBL" id="CAJNOE010000214">
    <property type="protein sequence ID" value="CAF1055364.1"/>
    <property type="molecule type" value="Genomic_DNA"/>
</dbReference>
<evidence type="ECO:0000256" key="8">
    <source>
        <dbReference type="RuleBase" id="RU362002"/>
    </source>
</evidence>
<keyword evidence="3 8" id="KW-0813">Transport</keyword>
<evidence type="ECO:0000256" key="5">
    <source>
        <dbReference type="ARBA" id="ARBA00022989"/>
    </source>
</evidence>
<dbReference type="GO" id="GO:0008519">
    <property type="term" value="F:ammonium channel activity"/>
    <property type="evidence" value="ECO:0007669"/>
    <property type="project" value="InterPro"/>
</dbReference>
<dbReference type="PROSITE" id="PS01219">
    <property type="entry name" value="AMMONIUM_TRANSP"/>
    <property type="match status" value="1"/>
</dbReference>
<evidence type="ECO:0000259" key="9">
    <source>
        <dbReference type="Pfam" id="PF00909"/>
    </source>
</evidence>
<evidence type="ECO:0000313" key="10">
    <source>
        <dbReference type="EMBL" id="CAF1055364.1"/>
    </source>
</evidence>
<sequence length="472" mass="51627">MTEVDTASVAWVLVATALIWIMIPGIGLFYSGMTKRKSALSMLWLSFMAMAVTSVQWFLIGYSLTFSMSGSRFIGDLAHVASINVLDGPALGSLTIPDIVFCIFQLMFAATATTIVTGAVCERGRMWPITVFTFVWCTLVYNFVACWIWSPNGWAFTLGALDYAGGTPVHMIAGASALAYSLLLGQRPPVTQIEQSRPHNVSNVFIGTVLSWFGWFGFNGGSGLVIGSRAALACVVTNLAACTGGFTWCMLDYFLTKPRYKFTVFGFCMGSMAGLVCITPGSGYVSAPSSLVFGIGGSACVYFGRKIKTLLKIDDPFDIFAQHGIGGFVGCLLTGIFTQKYIPALDQVTIAGGWLDGNWIQMSYQLALTGAAFVWSFVMTLIILFIMNKIPGLALRASDEAISEGIDYDQFNEYTHDYIEYQRDLYITKPTSVNSFMTVTPVDNIDNENVVQKQNEIKMIKINTIPTIQEAW</sequence>
<keyword evidence="4 8" id="KW-0812">Transmembrane</keyword>
<comment type="subcellular location">
    <subcellularLocation>
        <location evidence="8">Cell membrane</location>
        <topology evidence="8">Multi-pass membrane protein</topology>
    </subcellularLocation>
    <subcellularLocation>
        <location evidence="1">Membrane</location>
        <topology evidence="1">Multi-pass membrane protein</topology>
    </subcellularLocation>
</comment>
<evidence type="ECO:0000256" key="7">
    <source>
        <dbReference type="ARBA" id="ARBA00023177"/>
    </source>
</evidence>
<feature type="transmembrane region" description="Helical" evidence="8">
    <location>
        <begin position="96"/>
        <end position="120"/>
    </location>
</feature>
<keyword evidence="5 8" id="KW-1133">Transmembrane helix</keyword>
<dbReference type="Gene3D" id="1.10.3430.10">
    <property type="entry name" value="Ammonium transporter AmtB like domains"/>
    <property type="match status" value="1"/>
</dbReference>